<feature type="transmembrane region" description="Helical" evidence="2">
    <location>
        <begin position="30"/>
        <end position="55"/>
    </location>
</feature>
<dbReference type="RefSeq" id="WP_181613601.1">
    <property type="nucleotide sequence ID" value="NZ_BAABAM010000004.1"/>
</dbReference>
<accession>A0A7W0CPV4</accession>
<keyword evidence="2" id="KW-1133">Transmembrane helix</keyword>
<feature type="compositionally biased region" description="Low complexity" evidence="1">
    <location>
        <begin position="205"/>
        <end position="232"/>
    </location>
</feature>
<comment type="caution">
    <text evidence="3">The sequence shown here is derived from an EMBL/GenBank/DDBJ whole genome shotgun (WGS) entry which is preliminary data.</text>
</comment>
<dbReference type="Proteomes" id="UP000530928">
    <property type="component" value="Unassembled WGS sequence"/>
</dbReference>
<dbReference type="EMBL" id="JACDUR010000006">
    <property type="protein sequence ID" value="MBA2894890.1"/>
    <property type="molecule type" value="Genomic_DNA"/>
</dbReference>
<feature type="transmembrane region" description="Helical" evidence="2">
    <location>
        <begin position="62"/>
        <end position="80"/>
    </location>
</feature>
<feature type="region of interest" description="Disordered" evidence="1">
    <location>
        <begin position="205"/>
        <end position="256"/>
    </location>
</feature>
<sequence>MSSRASAPVALAVLSAGAGAVHFAVLADHFAMSVAHGAFFAAVGWAQLMWALAVLLRPGRALFLAGLAGNAAVAVVWALSRTIGLPPGRSEPLGVPDVLATLLELAVVSGCAYLADRAPAAVPAAAPATPQPATPQPATPQPATPQPATPQPATPQPATPQPSAADGSLRLTGAGLLSGVVALAVGAAFLPAFAGHSHAGHAAPVAAGAGDAQAQAAPAHQHEQAAPAGQAADGQTGGEHHHDTPTGPPPTEAERAAADDLVARTAREVPARWPTLAAARKAGFQLSIDTSGVLHMTKPAWIIDDRELDPTRPESLVFYRKPGGGDILLGAMFIMPPGKPGPQVGGSLTRWHAHDNLCSKPAGGVAVVDASGGCPAGTTKMPSTPEMLHVWVVDYPSGPFGDATAPSLRTAIGALLAKGN</sequence>
<gene>
    <name evidence="3" type="ORF">HNR30_006262</name>
</gene>
<evidence type="ECO:0000313" key="3">
    <source>
        <dbReference type="EMBL" id="MBA2894890.1"/>
    </source>
</evidence>
<reference evidence="3 4" key="1">
    <citation type="submission" date="2020-07" db="EMBL/GenBank/DDBJ databases">
        <title>Genomic Encyclopedia of Type Strains, Phase IV (KMG-IV): sequencing the most valuable type-strain genomes for metagenomic binning, comparative biology and taxonomic classification.</title>
        <authorList>
            <person name="Goeker M."/>
        </authorList>
    </citation>
    <scope>NUCLEOTIDE SEQUENCE [LARGE SCALE GENOMIC DNA]</scope>
    <source>
        <strain evidence="3 4">DSM 45533</strain>
    </source>
</reference>
<evidence type="ECO:0000256" key="2">
    <source>
        <dbReference type="SAM" id="Phobius"/>
    </source>
</evidence>
<keyword evidence="2" id="KW-0812">Transmembrane</keyword>
<name>A0A7W0CPV4_9ACTN</name>
<proteinExistence type="predicted"/>
<protein>
    <submittedName>
        <fullName evidence="3">Uncharacterized protein</fullName>
    </submittedName>
</protein>
<keyword evidence="2" id="KW-0472">Membrane</keyword>
<feature type="compositionally biased region" description="Pro residues" evidence="1">
    <location>
        <begin position="129"/>
        <end position="160"/>
    </location>
</feature>
<evidence type="ECO:0000256" key="1">
    <source>
        <dbReference type="SAM" id="MobiDB-lite"/>
    </source>
</evidence>
<evidence type="ECO:0000313" key="4">
    <source>
        <dbReference type="Proteomes" id="UP000530928"/>
    </source>
</evidence>
<keyword evidence="4" id="KW-1185">Reference proteome</keyword>
<dbReference type="AlphaFoldDB" id="A0A7W0CPV4"/>
<organism evidence="3 4">
    <name type="scientific">Nonomuraea soli</name>
    <dbReference type="NCBI Taxonomy" id="1032476"/>
    <lineage>
        <taxon>Bacteria</taxon>
        <taxon>Bacillati</taxon>
        <taxon>Actinomycetota</taxon>
        <taxon>Actinomycetes</taxon>
        <taxon>Streptosporangiales</taxon>
        <taxon>Streptosporangiaceae</taxon>
        <taxon>Nonomuraea</taxon>
    </lineage>
</organism>
<feature type="region of interest" description="Disordered" evidence="1">
    <location>
        <begin position="125"/>
        <end position="167"/>
    </location>
</feature>